<evidence type="ECO:0000313" key="2">
    <source>
        <dbReference type="EMBL" id="CAA9370920.1"/>
    </source>
</evidence>
<reference evidence="2" key="1">
    <citation type="submission" date="2020-02" db="EMBL/GenBank/DDBJ databases">
        <authorList>
            <person name="Meier V. D."/>
        </authorList>
    </citation>
    <scope>NUCLEOTIDE SEQUENCE</scope>
    <source>
        <strain evidence="2">AVDCRST_MAG32</strain>
    </source>
</reference>
<name>A0A6J4MWN5_9ACTN</name>
<feature type="compositionally biased region" description="Low complexity" evidence="1">
    <location>
        <begin position="9"/>
        <end position="19"/>
    </location>
</feature>
<feature type="compositionally biased region" description="Basic and acidic residues" evidence="1">
    <location>
        <begin position="28"/>
        <end position="37"/>
    </location>
</feature>
<dbReference type="AlphaFoldDB" id="A0A6J4MWN5"/>
<feature type="compositionally biased region" description="Basic residues" evidence="1">
    <location>
        <begin position="47"/>
        <end position="93"/>
    </location>
</feature>
<sequence length="113" mass="12909">RRHRRAPRAGRPASQRPGRPAGGGPPAQHRDHGEPQRRALRPASAHGHVRSAHRHARPGHPRLPRRRLRRGGRRHRARPPAVVRRRGRRRARCARRDPGRPSPPLPHAEPRLL</sequence>
<dbReference type="GO" id="GO:0008168">
    <property type="term" value="F:methyltransferase activity"/>
    <property type="evidence" value="ECO:0007669"/>
    <property type="project" value="UniProtKB-KW"/>
</dbReference>
<keyword evidence="2" id="KW-0808">Transferase</keyword>
<proteinExistence type="predicted"/>
<gene>
    <name evidence="2" type="ORF">AVDCRST_MAG32-539</name>
</gene>
<accession>A0A6J4MWN5</accession>
<organism evidence="2">
    <name type="scientific">uncultured Nocardioides sp</name>
    <dbReference type="NCBI Taxonomy" id="198441"/>
    <lineage>
        <taxon>Bacteria</taxon>
        <taxon>Bacillati</taxon>
        <taxon>Actinomycetota</taxon>
        <taxon>Actinomycetes</taxon>
        <taxon>Propionibacteriales</taxon>
        <taxon>Nocardioidaceae</taxon>
        <taxon>Nocardioides</taxon>
        <taxon>environmental samples</taxon>
    </lineage>
</organism>
<feature type="non-terminal residue" evidence="2">
    <location>
        <position position="113"/>
    </location>
</feature>
<keyword evidence="2" id="KW-0489">Methyltransferase</keyword>
<feature type="non-terminal residue" evidence="2">
    <location>
        <position position="1"/>
    </location>
</feature>
<protein>
    <submittedName>
        <fullName evidence="2">Serine hydroxymethyltransferase</fullName>
        <ecNumber evidence="2">2.1.2.1</ecNumber>
    </submittedName>
</protein>
<feature type="region of interest" description="Disordered" evidence="1">
    <location>
        <begin position="1"/>
        <end position="113"/>
    </location>
</feature>
<dbReference type="EC" id="2.1.2.1" evidence="2"/>
<dbReference type="GO" id="GO:0004372">
    <property type="term" value="F:glycine hydroxymethyltransferase activity"/>
    <property type="evidence" value="ECO:0007669"/>
    <property type="project" value="UniProtKB-EC"/>
</dbReference>
<dbReference type="GO" id="GO:0032259">
    <property type="term" value="P:methylation"/>
    <property type="evidence" value="ECO:0007669"/>
    <property type="project" value="UniProtKB-KW"/>
</dbReference>
<dbReference type="EMBL" id="CADCUM010000029">
    <property type="protein sequence ID" value="CAA9370920.1"/>
    <property type="molecule type" value="Genomic_DNA"/>
</dbReference>
<evidence type="ECO:0000256" key="1">
    <source>
        <dbReference type="SAM" id="MobiDB-lite"/>
    </source>
</evidence>